<accession>A0ACB9F0V5</accession>
<sequence>MKRAGRRFIRDKGRGTGLGIFGFVRFIRVTEVEKVVLKINSIVINGSLLRANVARFSRNGTGNDSSRDFKNKAFVNVREERKEIVEYNKERRNGKIDVIEEGEVGKAGKWYRSFRDVVSRGNIDENKKVRTVKDSSW</sequence>
<dbReference type="EMBL" id="CM042011">
    <property type="protein sequence ID" value="KAI3764586.1"/>
    <property type="molecule type" value="Genomic_DNA"/>
</dbReference>
<evidence type="ECO:0000313" key="2">
    <source>
        <dbReference type="Proteomes" id="UP001055811"/>
    </source>
</evidence>
<organism evidence="1 2">
    <name type="scientific">Cichorium intybus</name>
    <name type="common">Chicory</name>
    <dbReference type="NCBI Taxonomy" id="13427"/>
    <lineage>
        <taxon>Eukaryota</taxon>
        <taxon>Viridiplantae</taxon>
        <taxon>Streptophyta</taxon>
        <taxon>Embryophyta</taxon>
        <taxon>Tracheophyta</taxon>
        <taxon>Spermatophyta</taxon>
        <taxon>Magnoliopsida</taxon>
        <taxon>eudicotyledons</taxon>
        <taxon>Gunneridae</taxon>
        <taxon>Pentapetalae</taxon>
        <taxon>asterids</taxon>
        <taxon>campanulids</taxon>
        <taxon>Asterales</taxon>
        <taxon>Asteraceae</taxon>
        <taxon>Cichorioideae</taxon>
        <taxon>Cichorieae</taxon>
        <taxon>Cichoriinae</taxon>
        <taxon>Cichorium</taxon>
    </lineage>
</organism>
<reference evidence="2" key="1">
    <citation type="journal article" date="2022" name="Mol. Ecol. Resour.">
        <title>The genomes of chicory, endive, great burdock and yacon provide insights into Asteraceae palaeo-polyploidization history and plant inulin production.</title>
        <authorList>
            <person name="Fan W."/>
            <person name="Wang S."/>
            <person name="Wang H."/>
            <person name="Wang A."/>
            <person name="Jiang F."/>
            <person name="Liu H."/>
            <person name="Zhao H."/>
            <person name="Xu D."/>
            <person name="Zhang Y."/>
        </authorList>
    </citation>
    <scope>NUCLEOTIDE SEQUENCE [LARGE SCALE GENOMIC DNA]</scope>
    <source>
        <strain evidence="2">cv. Punajuju</strain>
    </source>
</reference>
<reference evidence="1 2" key="2">
    <citation type="journal article" date="2022" name="Mol. Ecol. Resour.">
        <title>The genomes of chicory, endive, great burdock and yacon provide insights into Asteraceae paleo-polyploidization history and plant inulin production.</title>
        <authorList>
            <person name="Fan W."/>
            <person name="Wang S."/>
            <person name="Wang H."/>
            <person name="Wang A."/>
            <person name="Jiang F."/>
            <person name="Liu H."/>
            <person name="Zhao H."/>
            <person name="Xu D."/>
            <person name="Zhang Y."/>
        </authorList>
    </citation>
    <scope>NUCLEOTIDE SEQUENCE [LARGE SCALE GENOMIC DNA]</scope>
    <source>
        <strain evidence="2">cv. Punajuju</strain>
        <tissue evidence="1">Leaves</tissue>
    </source>
</reference>
<proteinExistence type="predicted"/>
<gene>
    <name evidence="1" type="ORF">L2E82_14597</name>
</gene>
<protein>
    <submittedName>
        <fullName evidence="1">Uncharacterized protein</fullName>
    </submittedName>
</protein>
<name>A0ACB9F0V5_CICIN</name>
<comment type="caution">
    <text evidence="1">The sequence shown here is derived from an EMBL/GenBank/DDBJ whole genome shotgun (WGS) entry which is preliminary data.</text>
</comment>
<keyword evidence="2" id="KW-1185">Reference proteome</keyword>
<dbReference type="Proteomes" id="UP001055811">
    <property type="component" value="Linkage Group LG03"/>
</dbReference>
<evidence type="ECO:0000313" key="1">
    <source>
        <dbReference type="EMBL" id="KAI3764586.1"/>
    </source>
</evidence>